<organism evidence="3 4">
    <name type="scientific">Paroceanicella profunda</name>
    <dbReference type="NCBI Taxonomy" id="2579971"/>
    <lineage>
        <taxon>Bacteria</taxon>
        <taxon>Pseudomonadati</taxon>
        <taxon>Pseudomonadota</taxon>
        <taxon>Alphaproteobacteria</taxon>
        <taxon>Rhodobacterales</taxon>
        <taxon>Paracoccaceae</taxon>
        <taxon>Paroceanicella</taxon>
    </lineage>
</organism>
<evidence type="ECO:0000313" key="3">
    <source>
        <dbReference type="EMBL" id="QDL94592.1"/>
    </source>
</evidence>
<dbReference type="GO" id="GO:0006270">
    <property type="term" value="P:DNA replication initiation"/>
    <property type="evidence" value="ECO:0007669"/>
    <property type="project" value="InterPro"/>
</dbReference>
<feature type="domain" description="Initiator Rep protein WH1" evidence="2">
    <location>
        <begin position="20"/>
        <end position="161"/>
    </location>
</feature>
<dbReference type="Pfam" id="PF21205">
    <property type="entry name" value="Rep3_C"/>
    <property type="match status" value="1"/>
</dbReference>
<keyword evidence="3" id="KW-0614">Plasmid</keyword>
<dbReference type="InterPro" id="IPR036388">
    <property type="entry name" value="WH-like_DNA-bd_sf"/>
</dbReference>
<evidence type="ECO:0000256" key="1">
    <source>
        <dbReference type="ARBA" id="ARBA00038283"/>
    </source>
</evidence>
<dbReference type="Pfam" id="PF01051">
    <property type="entry name" value="Rep3_N"/>
    <property type="match status" value="1"/>
</dbReference>
<sequence length="424" mass="47591">MADVDIPRDRLSGPLRRGSVRKNVAAIHISGKLTLLQRKLSNVLLLNAYDELITRATHSIDARTLCMMVGYNSNDMDTLREALRSLVETVAEWDMLDAKGRQEWGVSSMLAHARLRGGVCDYAYSPALAEKLHDPKVFALINLNIQRRFTSGHGLALYENCYRFTRTGSTGWWPLELFRRLMGVDGSSYYESFKHLNAKIIKPAVAEVNRTSNIVVTPEFEKRGRSITGIRFLIRENPQLAMFDIDDDEGVRTSQVYRQLVDRGVGDRLARQWIAEHGAAYVAEKLAYVAGRRGVAAPVRYLSAAIAGDYKAPEAVPAPAPSPEAGEAARLRAEADLAERRRAEARDAEKAARAARFRAVEAVASRRNPTQRDADRRLFLGRLDDELDREDFRRFGWSSALNARAIFAFWEELEPDIFAAQPGN</sequence>
<dbReference type="SUPFAM" id="SSF46785">
    <property type="entry name" value="Winged helix' DNA-binding domain"/>
    <property type="match status" value="1"/>
</dbReference>
<dbReference type="Gene3D" id="1.10.10.10">
    <property type="entry name" value="Winged helix-like DNA-binding domain superfamily/Winged helix DNA-binding domain"/>
    <property type="match status" value="1"/>
</dbReference>
<dbReference type="Proteomes" id="UP000305888">
    <property type="component" value="Plasmid pD4M1C"/>
</dbReference>
<dbReference type="KEGG" id="ppru:FDP22_22215"/>
<name>A0A5B8G5H7_9RHOB</name>
<accession>A0A5B8G5H7</accession>
<dbReference type="InterPro" id="IPR036390">
    <property type="entry name" value="WH_DNA-bd_sf"/>
</dbReference>
<proteinExistence type="inferred from homology"/>
<geneLocation type="plasmid" evidence="4">
    <name>pd4m1c</name>
</geneLocation>
<dbReference type="InterPro" id="IPR000525">
    <property type="entry name" value="Initiator_Rep_WH1"/>
</dbReference>
<dbReference type="RefSeq" id="WP_138577010.1">
    <property type="nucleotide sequence ID" value="NZ_CP040821.1"/>
</dbReference>
<dbReference type="EMBL" id="CP040821">
    <property type="protein sequence ID" value="QDL94592.1"/>
    <property type="molecule type" value="Genomic_DNA"/>
</dbReference>
<reference evidence="3 4" key="1">
    <citation type="submission" date="2019-06" db="EMBL/GenBank/DDBJ databases">
        <title>Genome sequence of Rhodobacteraceae bacterium D4M1.</title>
        <authorList>
            <person name="Cao J."/>
        </authorList>
    </citation>
    <scope>NUCLEOTIDE SEQUENCE [LARGE SCALE GENOMIC DNA]</scope>
    <source>
        <strain evidence="3 4">D4M1</strain>
        <plasmid evidence="4">pd4m1c</plasmid>
    </source>
</reference>
<evidence type="ECO:0000313" key="4">
    <source>
        <dbReference type="Proteomes" id="UP000305888"/>
    </source>
</evidence>
<evidence type="ECO:0000259" key="2">
    <source>
        <dbReference type="Pfam" id="PF01051"/>
    </source>
</evidence>
<dbReference type="OrthoDB" id="1522717at2"/>
<comment type="similarity">
    <text evidence="1">Belongs to the initiator RepB protein family.</text>
</comment>
<dbReference type="GO" id="GO:0003887">
    <property type="term" value="F:DNA-directed DNA polymerase activity"/>
    <property type="evidence" value="ECO:0007669"/>
    <property type="project" value="InterPro"/>
</dbReference>
<protein>
    <submittedName>
        <fullName evidence="3">Replication initiation protein</fullName>
    </submittedName>
</protein>
<keyword evidence="4" id="KW-1185">Reference proteome</keyword>
<gene>
    <name evidence="3" type="ORF">FDP22_22215</name>
</gene>
<dbReference type="AlphaFoldDB" id="A0A5B8G5H7"/>